<comment type="cofactor">
    <cofactor evidence="1">
        <name>Zn(2+)</name>
        <dbReference type="ChEBI" id="CHEBI:29105"/>
    </cofactor>
</comment>
<keyword evidence="3" id="KW-0378">Hydrolase</keyword>
<name>A0ABT7QR67_9BACT</name>
<evidence type="ECO:0000313" key="7">
    <source>
        <dbReference type="Proteomes" id="UP001169066"/>
    </source>
</evidence>
<evidence type="ECO:0000256" key="4">
    <source>
        <dbReference type="ARBA" id="ARBA00022833"/>
    </source>
</evidence>
<protein>
    <submittedName>
        <fullName evidence="6">M14 family metallopeptidase</fullName>
    </submittedName>
</protein>
<dbReference type="SUPFAM" id="SSF53187">
    <property type="entry name" value="Zn-dependent exopeptidases"/>
    <property type="match status" value="1"/>
</dbReference>
<gene>
    <name evidence="6" type="ORF">PF327_04805</name>
</gene>
<dbReference type="Pfam" id="PF24827">
    <property type="entry name" value="AstE_AspA_cat"/>
    <property type="match status" value="1"/>
</dbReference>
<evidence type="ECO:0000313" key="6">
    <source>
        <dbReference type="EMBL" id="MDM5263510.1"/>
    </source>
</evidence>
<dbReference type="Gene3D" id="3.40.630.10">
    <property type="entry name" value="Zn peptidases"/>
    <property type="match status" value="1"/>
</dbReference>
<evidence type="ECO:0000256" key="1">
    <source>
        <dbReference type="ARBA" id="ARBA00001947"/>
    </source>
</evidence>
<dbReference type="EMBL" id="JAQIBC010000002">
    <property type="protein sequence ID" value="MDM5263510.1"/>
    <property type="molecule type" value="Genomic_DNA"/>
</dbReference>
<dbReference type="CDD" id="cd06256">
    <property type="entry name" value="M14_ASTE_ASPA-like"/>
    <property type="match status" value="1"/>
</dbReference>
<keyword evidence="4" id="KW-0862">Zinc</keyword>
<keyword evidence="2" id="KW-0479">Metal-binding</keyword>
<comment type="caution">
    <text evidence="6">The sequence shown here is derived from an EMBL/GenBank/DDBJ whole genome shotgun (WGS) entry which is preliminary data.</text>
</comment>
<sequence>MNKLNIVNKLPDAFLDISYRDIKQVFDRPTLVNLKGHKAPALFISILLHGNEFSGLMIMQEILKKYKDPQGYTLPRSIWLFVGNIEAASQGVRRLDHELDFNRGWPGTTEPDAPTAKLIAQVMQKITEDELFAAIDLHNNTGKNPPYGCISVVNEKNKYLSSFFNHIAMVFHTPKGVSTMAFDDICPAITLECSTPGNQLGIDKAVALIDDLMHMDHFPDKALPSHDLQLVQNSAVLKIAEGVKFGFEDEEGSFDLTLVANFDRHNFTQLNISEVFAHTTLERPLIATAEDGTDLTDELISNNNGSISLKKSLMPAMITLDKKIIVQDCLCYLLEDYQGLNI</sequence>
<dbReference type="RefSeq" id="WP_289401534.1">
    <property type="nucleotide sequence ID" value="NZ_JAQIBC010000002.1"/>
</dbReference>
<evidence type="ECO:0000259" key="5">
    <source>
        <dbReference type="Pfam" id="PF24827"/>
    </source>
</evidence>
<organism evidence="6 7">
    <name type="scientific">Sulfurovum xiamenensis</name>
    <dbReference type="NCBI Taxonomy" id="3019066"/>
    <lineage>
        <taxon>Bacteria</taxon>
        <taxon>Pseudomonadati</taxon>
        <taxon>Campylobacterota</taxon>
        <taxon>Epsilonproteobacteria</taxon>
        <taxon>Campylobacterales</taxon>
        <taxon>Sulfurovaceae</taxon>
        <taxon>Sulfurovum</taxon>
    </lineage>
</organism>
<accession>A0ABT7QR67</accession>
<dbReference type="InterPro" id="IPR055438">
    <property type="entry name" value="AstE_AspA_cat"/>
</dbReference>
<evidence type="ECO:0000256" key="2">
    <source>
        <dbReference type="ARBA" id="ARBA00022723"/>
    </source>
</evidence>
<dbReference type="Proteomes" id="UP001169066">
    <property type="component" value="Unassembled WGS sequence"/>
</dbReference>
<evidence type="ECO:0000256" key="3">
    <source>
        <dbReference type="ARBA" id="ARBA00022801"/>
    </source>
</evidence>
<keyword evidence="7" id="KW-1185">Reference proteome</keyword>
<feature type="domain" description="Succinylglutamate desuccinylase/Aspartoacylase catalytic" evidence="5">
    <location>
        <begin position="40"/>
        <end position="157"/>
    </location>
</feature>
<reference evidence="6" key="1">
    <citation type="submission" date="2023-01" db="EMBL/GenBank/DDBJ databases">
        <title>Sulfurovum sp. XTW-4 genome assembly.</title>
        <authorList>
            <person name="Wang J."/>
        </authorList>
    </citation>
    <scope>NUCLEOTIDE SEQUENCE</scope>
    <source>
        <strain evidence="6">XTW-4</strain>
    </source>
</reference>
<proteinExistence type="predicted"/>